<dbReference type="PRINTS" id="PR00314">
    <property type="entry name" value="CLATHRINADPT"/>
</dbReference>
<dbReference type="GO" id="GO:0006886">
    <property type="term" value="P:intracellular protein transport"/>
    <property type="evidence" value="ECO:0007669"/>
    <property type="project" value="UniProtKB-UniRule"/>
</dbReference>
<dbReference type="InterPro" id="IPR036168">
    <property type="entry name" value="AP2_Mu_C_sf"/>
</dbReference>
<name>A0ABD3PSS3_9STRA</name>
<dbReference type="FunFam" id="3.30.450.60:FF:000002">
    <property type="entry name" value="AP-2 complex subunit mu, putative"/>
    <property type="match status" value="1"/>
</dbReference>
<dbReference type="SUPFAM" id="SSF64356">
    <property type="entry name" value="SNARE-like"/>
    <property type="match status" value="1"/>
</dbReference>
<gene>
    <name evidence="7" type="ORF">HJC23_012060</name>
</gene>
<dbReference type="AlphaFoldDB" id="A0ABD3PSS3"/>
<dbReference type="PROSITE" id="PS51072">
    <property type="entry name" value="MHD"/>
    <property type="match status" value="1"/>
</dbReference>
<accession>A0ABD3PSS3</accession>
<evidence type="ECO:0000313" key="7">
    <source>
        <dbReference type="EMBL" id="KAL3791075.1"/>
    </source>
</evidence>
<dbReference type="EMBL" id="JABMIG020000118">
    <property type="protein sequence ID" value="KAL3791075.1"/>
    <property type="molecule type" value="Genomic_DNA"/>
</dbReference>
<evidence type="ECO:0000256" key="1">
    <source>
        <dbReference type="ARBA" id="ARBA00004308"/>
    </source>
</evidence>
<dbReference type="GO" id="GO:0030131">
    <property type="term" value="C:clathrin adaptor complex"/>
    <property type="evidence" value="ECO:0007669"/>
    <property type="project" value="UniProtKB-UniRule"/>
</dbReference>
<comment type="subcellular location">
    <subcellularLocation>
        <location evidence="1">Endomembrane system</location>
    </subcellularLocation>
</comment>
<evidence type="ECO:0000256" key="5">
    <source>
        <dbReference type="PIRNR" id="PIRNR005992"/>
    </source>
</evidence>
<keyword evidence="2 5" id="KW-0813">Transport</keyword>
<dbReference type="Gene3D" id="2.60.40.1170">
    <property type="entry name" value="Mu homology domain, subdomain B"/>
    <property type="match status" value="2"/>
</dbReference>
<dbReference type="SUPFAM" id="SSF49447">
    <property type="entry name" value="Second domain of Mu2 adaptin subunit (ap50) of ap2 adaptor"/>
    <property type="match status" value="1"/>
</dbReference>
<dbReference type="InterPro" id="IPR018240">
    <property type="entry name" value="Clathrin_mu_CS"/>
</dbReference>
<evidence type="ECO:0000259" key="6">
    <source>
        <dbReference type="PROSITE" id="PS51072"/>
    </source>
</evidence>
<dbReference type="PROSITE" id="PS00990">
    <property type="entry name" value="CLAT_ADAPTOR_M_1"/>
    <property type="match status" value="1"/>
</dbReference>
<evidence type="ECO:0000256" key="4">
    <source>
        <dbReference type="ARBA" id="ARBA00023136"/>
    </source>
</evidence>
<keyword evidence="8" id="KW-1185">Reference proteome</keyword>
<evidence type="ECO:0000256" key="3">
    <source>
        <dbReference type="ARBA" id="ARBA00022927"/>
    </source>
</evidence>
<sequence length="501" mass="56076">MVASAILITDLTGKPLISRNYRGDIPLSSAAEKFASYLLEAEEEAKKPVFYVDGNGEFGALKRGEEGSEECGGVPGGETFVYVQVSHGLWGWALRSLLFSTLGLALSEHMLIAAAPLSCVSMQHNNLYLCGVTCKNSNVALILTYLYQLTALFQDYFTTLNEESIRDNFVIIYELLDETMDHGLPQSLDSTILRQFITQEGNRMADDSKSKPPVALTNAVSWRAEGIKHKKNEIFLDVVEKLNLLVAANGTVLHSEINGAVKMKSFLSGMPELKLGLNDKLMFEATGRSNQARSGKSVELEDIKFHQCVRLARFENDRTISFIPPDGEFDLMTYRLDTHVKPLIWVEAVVEPHRGSRIEYMIKTRSQFKSRSVANNVEISIPVPPDVDSPSFKSSVGNVTYLPDKDCVVWTIKQFHGGREYLMRAHFGLPSISREEADGKDRSGGMDTSWKKPIGVKFEIPYFTVSGIQVRYLKIIERSGYQALPWVRYITANGDYQLRMA</sequence>
<dbReference type="Gene3D" id="3.30.450.60">
    <property type="match status" value="1"/>
</dbReference>
<dbReference type="PIRSF" id="PIRSF005992">
    <property type="entry name" value="Clathrin_mu"/>
    <property type="match status" value="1"/>
</dbReference>
<dbReference type="PROSITE" id="PS00991">
    <property type="entry name" value="CLAT_ADAPTOR_M_2"/>
    <property type="match status" value="1"/>
</dbReference>
<proteinExistence type="inferred from homology"/>
<reference evidence="7 8" key="1">
    <citation type="journal article" date="2020" name="G3 (Bethesda)">
        <title>Improved Reference Genome for Cyclotella cryptica CCMP332, a Model for Cell Wall Morphogenesis, Salinity Adaptation, and Lipid Production in Diatoms (Bacillariophyta).</title>
        <authorList>
            <person name="Roberts W.R."/>
            <person name="Downey K.M."/>
            <person name="Ruck E.C."/>
            <person name="Traller J.C."/>
            <person name="Alverson A.J."/>
        </authorList>
    </citation>
    <scope>NUCLEOTIDE SEQUENCE [LARGE SCALE GENOMIC DNA]</scope>
    <source>
        <strain evidence="7 8">CCMP332</strain>
    </source>
</reference>
<dbReference type="PANTHER" id="PTHR10529">
    <property type="entry name" value="AP COMPLEX SUBUNIT MU"/>
    <property type="match status" value="1"/>
</dbReference>
<comment type="similarity">
    <text evidence="5">Belongs to the adaptor complexes medium subunit family.</text>
</comment>
<dbReference type="Pfam" id="PF00928">
    <property type="entry name" value="Adap_comp_sub"/>
    <property type="match status" value="1"/>
</dbReference>
<evidence type="ECO:0000256" key="2">
    <source>
        <dbReference type="ARBA" id="ARBA00022448"/>
    </source>
</evidence>
<dbReference type="GO" id="GO:0012505">
    <property type="term" value="C:endomembrane system"/>
    <property type="evidence" value="ECO:0007669"/>
    <property type="project" value="UniProtKB-SubCell"/>
</dbReference>
<feature type="domain" description="MHD" evidence="6">
    <location>
        <begin position="231"/>
        <end position="499"/>
    </location>
</feature>
<dbReference type="CDD" id="cd09250">
    <property type="entry name" value="AP-1_Mu1_Cterm"/>
    <property type="match status" value="1"/>
</dbReference>
<organism evidence="7 8">
    <name type="scientific">Cyclotella cryptica</name>
    <dbReference type="NCBI Taxonomy" id="29204"/>
    <lineage>
        <taxon>Eukaryota</taxon>
        <taxon>Sar</taxon>
        <taxon>Stramenopiles</taxon>
        <taxon>Ochrophyta</taxon>
        <taxon>Bacillariophyta</taxon>
        <taxon>Coscinodiscophyceae</taxon>
        <taxon>Thalassiosirophycidae</taxon>
        <taxon>Stephanodiscales</taxon>
        <taxon>Stephanodiscaceae</taxon>
        <taxon>Cyclotella</taxon>
    </lineage>
</organism>
<dbReference type="InterPro" id="IPR001392">
    <property type="entry name" value="Clathrin_mu"/>
</dbReference>
<dbReference type="InterPro" id="IPR050431">
    <property type="entry name" value="Adaptor_comp_med_subunit"/>
</dbReference>
<dbReference type="InterPro" id="IPR028565">
    <property type="entry name" value="MHD"/>
</dbReference>
<protein>
    <recommendedName>
        <fullName evidence="6">MHD domain-containing protein</fullName>
    </recommendedName>
</protein>
<comment type="caution">
    <text evidence="7">The sequence shown here is derived from an EMBL/GenBank/DDBJ whole genome shotgun (WGS) entry which is preliminary data.</text>
</comment>
<keyword evidence="4" id="KW-0472">Membrane</keyword>
<evidence type="ECO:0000313" key="8">
    <source>
        <dbReference type="Proteomes" id="UP001516023"/>
    </source>
</evidence>
<keyword evidence="3 5" id="KW-0653">Protein transport</keyword>
<dbReference type="InterPro" id="IPR011012">
    <property type="entry name" value="Longin-like_dom_sf"/>
</dbReference>
<dbReference type="Proteomes" id="UP001516023">
    <property type="component" value="Unassembled WGS sequence"/>
</dbReference>